<name>A0AAV9PTL3_9PEZI</name>
<gene>
    <name evidence="2" type="ORF">LTR25_011046</name>
</gene>
<evidence type="ECO:0000313" key="3">
    <source>
        <dbReference type="Proteomes" id="UP001345827"/>
    </source>
</evidence>
<dbReference type="AlphaFoldDB" id="A0AAV9PTL3"/>
<organism evidence="2 3">
    <name type="scientific">Vermiconidia calcicola</name>
    <dbReference type="NCBI Taxonomy" id="1690605"/>
    <lineage>
        <taxon>Eukaryota</taxon>
        <taxon>Fungi</taxon>
        <taxon>Dikarya</taxon>
        <taxon>Ascomycota</taxon>
        <taxon>Pezizomycotina</taxon>
        <taxon>Dothideomycetes</taxon>
        <taxon>Dothideomycetidae</taxon>
        <taxon>Mycosphaerellales</taxon>
        <taxon>Extremaceae</taxon>
        <taxon>Vermiconidia</taxon>
    </lineage>
</organism>
<dbReference type="EMBL" id="JAXLQG010000041">
    <property type="protein sequence ID" value="KAK5527597.1"/>
    <property type="molecule type" value="Genomic_DNA"/>
</dbReference>
<reference evidence="2 3" key="1">
    <citation type="submission" date="2023-06" db="EMBL/GenBank/DDBJ databases">
        <title>Black Yeasts Isolated from many extreme environments.</title>
        <authorList>
            <person name="Coleine C."/>
            <person name="Stajich J.E."/>
            <person name="Selbmann L."/>
        </authorList>
    </citation>
    <scope>NUCLEOTIDE SEQUENCE [LARGE SCALE GENOMIC DNA]</scope>
    <source>
        <strain evidence="2 3">CCFEE 5887</strain>
    </source>
</reference>
<proteinExistence type="predicted"/>
<accession>A0AAV9PTL3</accession>
<dbReference type="Proteomes" id="UP001345827">
    <property type="component" value="Unassembled WGS sequence"/>
</dbReference>
<evidence type="ECO:0000256" key="1">
    <source>
        <dbReference type="SAM" id="MobiDB-lite"/>
    </source>
</evidence>
<sequence length="577" mass="64947">MADTTLESSPIRVVVQYISQSKVDEAHDLASRGQQQLYDIAETERTEFRFPVSASEHFAQVEVAIQPVWETSRYPLFEPHVRYQPCCEFAAQDDSTDKKFTSNIQLVYDTYIRPTKRKFDDEGSSSRGSNTSSSTCAQKKRRYVQTNDQVTERANDPLPSRPSEGCEASPAKVTHRQLASKLTQQAPHSNVENDSGSSEVVESDSQNLGEGQGEEDNKVVKIANSVIKKVKKVIMEKEKKEKRRAKRTEPSDLSLEGICSRELSKPGFRCKSLEWVETFEQSATDGETSLRGLRTLENDFTKVWDSVRKHGVWTYWYYAASFSYIRYLFGKTQMDRRAKAVRVINRSFSHLWSSDGPAAVMLLYALAEKRYTLCDASYVSDQQQDKIITLIVKGLTGALKEPPEGAQIPFPVVWVSFFLKIGFQDACRALDLDALAEIELQPTWETCPDGQFELRQGHEYAFLKARWASLHANSGLLHCEQESSCSPELEVVEDGDRAYALQTTSQDVPSPNAPSQDVPSQAVAFQDVPSPNAPSQDVPSQDVLSAEFWLKGFQDNDIREMHFEDAFLSVLGSSEFA</sequence>
<feature type="compositionally biased region" description="Low complexity" evidence="1">
    <location>
        <begin position="189"/>
        <end position="205"/>
    </location>
</feature>
<comment type="caution">
    <text evidence="2">The sequence shown here is derived from an EMBL/GenBank/DDBJ whole genome shotgun (WGS) entry which is preliminary data.</text>
</comment>
<feature type="region of interest" description="Disordered" evidence="1">
    <location>
        <begin position="117"/>
        <end position="217"/>
    </location>
</feature>
<evidence type="ECO:0000313" key="2">
    <source>
        <dbReference type="EMBL" id="KAK5527597.1"/>
    </source>
</evidence>
<keyword evidence="3" id="KW-1185">Reference proteome</keyword>
<feature type="compositionally biased region" description="Low complexity" evidence="1">
    <location>
        <begin position="125"/>
        <end position="135"/>
    </location>
</feature>
<protein>
    <submittedName>
        <fullName evidence="2">Uncharacterized protein</fullName>
    </submittedName>
</protein>